<dbReference type="PANTHER" id="PTHR11070:SF30">
    <property type="entry name" value="F-BOX DNA HELICASE 1"/>
    <property type="match status" value="1"/>
</dbReference>
<dbReference type="GO" id="GO:0031297">
    <property type="term" value="P:replication fork processing"/>
    <property type="evidence" value="ECO:0007669"/>
    <property type="project" value="TreeGrafter"/>
</dbReference>
<sequence>MGKVYYWQGIIGDASRFAPYHEIINKLVQGNYKSADLDLKKLQGYRVYSVRVNKSDRLIFTTVNKDGQSFLVLLDVVLNHDYNKCPFLKPAVLKNYLEKNAETITNHIEQKDFLATTEVPLSEQKIADNTPLQYAPIAYYNQMYIEFNDEQQVARGATLPAVISGPPGSGKSCVALSLLEQAVNQLAYENGPILYVTQSEPLKKALEAGWQELPVAQNLPPKSVQFRTYQELLSECDLEFSKKEIVGKAHFQEWFKQYKAKQKKRNDSAAVNPNFLQQISLIYRELRILTAYSSEEYLKLGERQSLIHNTEQRQWLWEMSRAYLLYLEGTQRIDPGFYSTTVNSLYSFIVVDEAQDLSHCELNNLGKLVKEYQIVACMDTHQSLKDEQSKRDYLLHAFSGGHYKAEHFALSATYRCHPCIVELANKIIDIKNSFTGGIADKKEFRVISSSQDAKAEPGFVEWLEYSSTESLQTLRQKELVVVTYKEFKEEAIQLFQTPLVFTPKQIKGLEYKTVVAYRLFDKEEFKHINALLKDKLKENDFVAPVHRAKQGQRNASYGPLFNKIFTAFTRAKNHLIIVQNLKPIAHLGNLLQKAHVNHESASIMNLGQDTQIDWHQEAQKQRDRGNEDIAREIEKQKLQSAEANNKEATKDQVKPREIKLNTKKQAKSQAVNRNKAATTELRWPKIDSKKTLIRLLNDSQVKEYLFKRSASQNSCGFIDFIKNEDNIRLLASVLQQHPKFTSLIAEGLKDDFDGRPLLVNLFQKELLGKLLNYIPELASHFSAKDLTKEYSYGKTKSTIFLTLAQEGHGREILILLLSNNSNLAKQFTVADLTTSYNEDSNYPLMHFTADLHFGGMKLLHLLLKQNPMLQDVPASVFMKISKSKGIFENTSPFYWLCVYGVNLLSEWLDVNPSLITDLPIEELINSIFSSAPVANSALYWLSLNSSTQFILKRIFELKPEILYCISPESLAHALTRRSSSDASALYWLSTSADGCYLLNHLLKINPELANYISAKDLGDPTIESYYTQGDSSLYWLSSTEEGRGVLKNLLGLNKSIAKNLKQDDLVRLVIPSAEFKDIGLSNVNTSAFYWLTTKPDGRQLLKELFELNERLSEHFSIDSLIQLRGKTAGKDASTSAFYFLSSDLLGHHILRVLIQKNPNLPNEIPYTSLVQSLTLEAKMFAVTSPLYWFAYHYEQSDLLNVFLHSEYEKQLSASTLVGQNIHLSEVSILPNCILSCLGRNQKGLNKISEIAAKYPHLINELISRNIEAVRLLAVKGAQSATPYYIMILTFVGRIALHEKIRQDHSFVQFLPAQDLAKPITLSVKVGFNFTALQILSSTKDGIAFLKTLFELKPDYLKEIPLLAWTNVVETETESGAFCIHSLAQSEEGLDILELLVNNNEAFSKCITNADLHKAVIDRKTKEKTNLLFWLAKNPRGRNILMHFLEGNHDLLQQFSEDYFAEPEEKEALNTNQLNEQTPTPTGSTAEVIPEQVKEKEVLGANLRLFKPANKEKETESADLSDMKTII</sequence>
<dbReference type="GO" id="GO:0000724">
    <property type="term" value="P:double-strand break repair via homologous recombination"/>
    <property type="evidence" value="ECO:0007669"/>
    <property type="project" value="TreeGrafter"/>
</dbReference>
<feature type="region of interest" description="Disordered" evidence="1">
    <location>
        <begin position="637"/>
        <end position="656"/>
    </location>
</feature>
<accession>A0A0W0V8P8</accession>
<dbReference type="STRING" id="456.Ljor_0780"/>
<dbReference type="PANTHER" id="PTHR11070">
    <property type="entry name" value="UVRD / RECB / PCRA DNA HELICASE FAMILY MEMBER"/>
    <property type="match status" value="1"/>
</dbReference>
<evidence type="ECO:0000313" key="3">
    <source>
        <dbReference type="Proteomes" id="UP000055035"/>
    </source>
</evidence>
<dbReference type="GO" id="GO:0003677">
    <property type="term" value="F:DNA binding"/>
    <property type="evidence" value="ECO:0007669"/>
    <property type="project" value="InterPro"/>
</dbReference>
<keyword evidence="3" id="KW-1185">Reference proteome</keyword>
<dbReference type="OrthoDB" id="5651885at2"/>
<gene>
    <name evidence="2" type="ORF">Ljor_0780</name>
</gene>
<evidence type="ECO:0000313" key="2">
    <source>
        <dbReference type="EMBL" id="KTD16474.1"/>
    </source>
</evidence>
<dbReference type="InterPro" id="IPR000212">
    <property type="entry name" value="DNA_helicase_UvrD/REP"/>
</dbReference>
<dbReference type="Gene3D" id="3.40.50.300">
    <property type="entry name" value="P-loop containing nucleotide triphosphate hydrolases"/>
    <property type="match status" value="2"/>
</dbReference>
<organism evidence="2 3">
    <name type="scientific">Legionella jordanis</name>
    <dbReference type="NCBI Taxonomy" id="456"/>
    <lineage>
        <taxon>Bacteria</taxon>
        <taxon>Pseudomonadati</taxon>
        <taxon>Pseudomonadota</taxon>
        <taxon>Gammaproteobacteria</taxon>
        <taxon>Legionellales</taxon>
        <taxon>Legionellaceae</taxon>
        <taxon>Legionella</taxon>
    </lineage>
</organism>
<reference evidence="2 3" key="1">
    <citation type="submission" date="2015-11" db="EMBL/GenBank/DDBJ databases">
        <title>Genomic analysis of 38 Legionella species identifies large and diverse effector repertoires.</title>
        <authorList>
            <person name="Burstein D."/>
            <person name="Amaro F."/>
            <person name="Zusman T."/>
            <person name="Lifshitz Z."/>
            <person name="Cohen O."/>
            <person name="Gilbert J.A."/>
            <person name="Pupko T."/>
            <person name="Shuman H.A."/>
            <person name="Segal G."/>
        </authorList>
    </citation>
    <scope>NUCLEOTIDE SEQUENCE [LARGE SCALE GENOMIC DNA]</scope>
    <source>
        <strain evidence="2 3">BL-540</strain>
    </source>
</reference>
<proteinExistence type="predicted"/>
<evidence type="ECO:0000256" key="1">
    <source>
        <dbReference type="SAM" id="MobiDB-lite"/>
    </source>
</evidence>
<protein>
    <recommendedName>
        <fullName evidence="4">DNA helicase</fullName>
    </recommendedName>
</protein>
<evidence type="ECO:0008006" key="4">
    <source>
        <dbReference type="Google" id="ProtNLM"/>
    </source>
</evidence>
<dbReference type="EMBL" id="LNYJ01000011">
    <property type="protein sequence ID" value="KTD16474.1"/>
    <property type="molecule type" value="Genomic_DNA"/>
</dbReference>
<dbReference type="PATRIC" id="fig|456.5.peg.827"/>
<comment type="caution">
    <text evidence="2">The sequence shown here is derived from an EMBL/GenBank/DDBJ whole genome shotgun (WGS) entry which is preliminary data.</text>
</comment>
<dbReference type="RefSeq" id="WP_058470327.1">
    <property type="nucleotide sequence ID" value="NZ_CAAAIC010000002.1"/>
</dbReference>
<dbReference type="SUPFAM" id="SSF52540">
    <property type="entry name" value="P-loop containing nucleoside triphosphate hydrolases"/>
    <property type="match status" value="1"/>
</dbReference>
<dbReference type="GO" id="GO:0005524">
    <property type="term" value="F:ATP binding"/>
    <property type="evidence" value="ECO:0007669"/>
    <property type="project" value="InterPro"/>
</dbReference>
<dbReference type="GO" id="GO:0043138">
    <property type="term" value="F:3'-5' DNA helicase activity"/>
    <property type="evidence" value="ECO:0007669"/>
    <property type="project" value="TreeGrafter"/>
</dbReference>
<dbReference type="InterPro" id="IPR027417">
    <property type="entry name" value="P-loop_NTPase"/>
</dbReference>
<name>A0A0W0V8P8_9GAMM</name>
<feature type="compositionally biased region" description="Basic and acidic residues" evidence="1">
    <location>
        <begin position="644"/>
        <end position="656"/>
    </location>
</feature>
<dbReference type="Proteomes" id="UP000055035">
    <property type="component" value="Unassembled WGS sequence"/>
</dbReference>
<feature type="compositionally biased region" description="Polar residues" evidence="1">
    <location>
        <begin position="1468"/>
        <end position="1484"/>
    </location>
</feature>
<feature type="region of interest" description="Disordered" evidence="1">
    <location>
        <begin position="1465"/>
        <end position="1486"/>
    </location>
</feature>